<organism evidence="2 3">
    <name type="scientific">Dendrothele bispora (strain CBS 962.96)</name>
    <dbReference type="NCBI Taxonomy" id="1314807"/>
    <lineage>
        <taxon>Eukaryota</taxon>
        <taxon>Fungi</taxon>
        <taxon>Dikarya</taxon>
        <taxon>Basidiomycota</taxon>
        <taxon>Agaricomycotina</taxon>
        <taxon>Agaricomycetes</taxon>
        <taxon>Agaricomycetidae</taxon>
        <taxon>Agaricales</taxon>
        <taxon>Agaricales incertae sedis</taxon>
        <taxon>Dendrothele</taxon>
    </lineage>
</organism>
<evidence type="ECO:0000313" key="3">
    <source>
        <dbReference type="Proteomes" id="UP000297245"/>
    </source>
</evidence>
<evidence type="ECO:0000256" key="1">
    <source>
        <dbReference type="SAM" id="MobiDB-lite"/>
    </source>
</evidence>
<reference evidence="2 3" key="1">
    <citation type="journal article" date="2019" name="Nat. Ecol. Evol.">
        <title>Megaphylogeny resolves global patterns of mushroom evolution.</title>
        <authorList>
            <person name="Varga T."/>
            <person name="Krizsan K."/>
            <person name="Foldi C."/>
            <person name="Dima B."/>
            <person name="Sanchez-Garcia M."/>
            <person name="Sanchez-Ramirez S."/>
            <person name="Szollosi G.J."/>
            <person name="Szarkandi J.G."/>
            <person name="Papp V."/>
            <person name="Albert L."/>
            <person name="Andreopoulos W."/>
            <person name="Angelini C."/>
            <person name="Antonin V."/>
            <person name="Barry K.W."/>
            <person name="Bougher N.L."/>
            <person name="Buchanan P."/>
            <person name="Buyck B."/>
            <person name="Bense V."/>
            <person name="Catcheside P."/>
            <person name="Chovatia M."/>
            <person name="Cooper J."/>
            <person name="Damon W."/>
            <person name="Desjardin D."/>
            <person name="Finy P."/>
            <person name="Geml J."/>
            <person name="Haridas S."/>
            <person name="Hughes K."/>
            <person name="Justo A."/>
            <person name="Karasinski D."/>
            <person name="Kautmanova I."/>
            <person name="Kiss B."/>
            <person name="Kocsube S."/>
            <person name="Kotiranta H."/>
            <person name="LaButti K.M."/>
            <person name="Lechner B.E."/>
            <person name="Liimatainen K."/>
            <person name="Lipzen A."/>
            <person name="Lukacs Z."/>
            <person name="Mihaltcheva S."/>
            <person name="Morgado L.N."/>
            <person name="Niskanen T."/>
            <person name="Noordeloos M.E."/>
            <person name="Ohm R.A."/>
            <person name="Ortiz-Santana B."/>
            <person name="Ovrebo C."/>
            <person name="Racz N."/>
            <person name="Riley R."/>
            <person name="Savchenko A."/>
            <person name="Shiryaev A."/>
            <person name="Soop K."/>
            <person name="Spirin V."/>
            <person name="Szebenyi C."/>
            <person name="Tomsovsky M."/>
            <person name="Tulloss R.E."/>
            <person name="Uehling J."/>
            <person name="Grigoriev I.V."/>
            <person name="Vagvolgyi C."/>
            <person name="Papp T."/>
            <person name="Martin F.M."/>
            <person name="Miettinen O."/>
            <person name="Hibbett D.S."/>
            <person name="Nagy L.G."/>
        </authorList>
    </citation>
    <scope>NUCLEOTIDE SEQUENCE [LARGE SCALE GENOMIC DNA]</scope>
    <source>
        <strain evidence="2 3">CBS 962.96</strain>
    </source>
</reference>
<dbReference type="EMBL" id="ML179177">
    <property type="protein sequence ID" value="THU96422.1"/>
    <property type="molecule type" value="Genomic_DNA"/>
</dbReference>
<proteinExistence type="predicted"/>
<accession>A0A4S8M2S6</accession>
<protein>
    <submittedName>
        <fullName evidence="2">Uncharacterized protein</fullName>
    </submittedName>
</protein>
<feature type="region of interest" description="Disordered" evidence="1">
    <location>
        <begin position="106"/>
        <end position="142"/>
    </location>
</feature>
<dbReference type="AlphaFoldDB" id="A0A4S8M2S6"/>
<gene>
    <name evidence="2" type="ORF">K435DRAFT_797314</name>
</gene>
<feature type="compositionally biased region" description="Polar residues" evidence="1">
    <location>
        <begin position="106"/>
        <end position="124"/>
    </location>
</feature>
<dbReference type="Proteomes" id="UP000297245">
    <property type="component" value="Unassembled WGS sequence"/>
</dbReference>
<evidence type="ECO:0000313" key="2">
    <source>
        <dbReference type="EMBL" id="THU96422.1"/>
    </source>
</evidence>
<sequence>MITEWEDLIALKFREITNNKKERTGIADRHSPRPTDRPTVFCQELALIERAEVAFSTERAQTTDFCRSSFNCTAISIQHHPTETHSLPSLHPKVTPEVAHPFNTRLKSSPLTFNPTSTTQTADNSAPKKMPYQGVAPHNRKTDEQRWREVMDFMESVWKLWVAANECWIRLMVLISNNVETPRRVDGEGNGDGAEN</sequence>
<name>A0A4S8M2S6_DENBC</name>
<keyword evidence="3" id="KW-1185">Reference proteome</keyword>